<feature type="domain" description="PPIase FKBP-type" evidence="8">
    <location>
        <begin position="243"/>
        <end position="332"/>
    </location>
</feature>
<comment type="similarity">
    <text evidence="2">Belongs to the FKBP-type PPIase family.</text>
</comment>
<organism evidence="9 10">
    <name type="scientific">Brevibacterium rongguiense</name>
    <dbReference type="NCBI Taxonomy" id="2695267"/>
    <lineage>
        <taxon>Bacteria</taxon>
        <taxon>Bacillati</taxon>
        <taxon>Actinomycetota</taxon>
        <taxon>Actinomycetes</taxon>
        <taxon>Micrococcales</taxon>
        <taxon>Brevibacteriaceae</taxon>
        <taxon>Brevibacterium</taxon>
    </lineage>
</organism>
<evidence type="ECO:0000256" key="5">
    <source>
        <dbReference type="ARBA" id="ARBA00023235"/>
    </source>
</evidence>
<gene>
    <name evidence="9" type="ORF">GSY69_02770</name>
</gene>
<evidence type="ECO:0000256" key="2">
    <source>
        <dbReference type="ARBA" id="ARBA00006577"/>
    </source>
</evidence>
<reference evidence="9 10" key="1">
    <citation type="submission" date="2020-01" db="EMBL/GenBank/DDBJ databases">
        <authorList>
            <person name="Deng T."/>
        </authorList>
    </citation>
    <scope>NUCLEOTIDE SEQUENCE [LARGE SCALE GENOMIC DNA]</scope>
    <source>
        <strain evidence="9 10">5221</strain>
    </source>
</reference>
<feature type="region of interest" description="Disordered" evidence="7">
    <location>
        <begin position="200"/>
        <end position="222"/>
    </location>
</feature>
<dbReference type="InterPro" id="IPR046357">
    <property type="entry name" value="PPIase_dom_sf"/>
</dbReference>
<dbReference type="InterPro" id="IPR001179">
    <property type="entry name" value="PPIase_FKBP_dom"/>
</dbReference>
<feature type="compositionally biased region" description="Low complexity" evidence="7">
    <location>
        <begin position="47"/>
        <end position="58"/>
    </location>
</feature>
<protein>
    <recommendedName>
        <fullName evidence="3 6">peptidylprolyl isomerase</fullName>
        <ecNumber evidence="3 6">5.2.1.8</ecNumber>
    </recommendedName>
</protein>
<keyword evidence="5 6" id="KW-0413">Isomerase</keyword>
<dbReference type="Proteomes" id="UP000469215">
    <property type="component" value="Unassembled WGS sequence"/>
</dbReference>
<dbReference type="EMBL" id="WWEQ01000007">
    <property type="protein sequence ID" value="MYM18930.1"/>
    <property type="molecule type" value="Genomic_DNA"/>
</dbReference>
<dbReference type="EC" id="5.2.1.8" evidence="3 6"/>
<evidence type="ECO:0000256" key="6">
    <source>
        <dbReference type="PROSITE-ProRule" id="PRU00277"/>
    </source>
</evidence>
<evidence type="ECO:0000256" key="1">
    <source>
        <dbReference type="ARBA" id="ARBA00000971"/>
    </source>
</evidence>
<name>A0A6N9H4I8_9MICO</name>
<dbReference type="PROSITE" id="PS50059">
    <property type="entry name" value="FKBP_PPIASE"/>
    <property type="match status" value="1"/>
</dbReference>
<comment type="catalytic activity">
    <reaction evidence="1 6">
        <text>[protein]-peptidylproline (omega=180) = [protein]-peptidylproline (omega=0)</text>
        <dbReference type="Rhea" id="RHEA:16237"/>
        <dbReference type="Rhea" id="RHEA-COMP:10747"/>
        <dbReference type="Rhea" id="RHEA-COMP:10748"/>
        <dbReference type="ChEBI" id="CHEBI:83833"/>
        <dbReference type="ChEBI" id="CHEBI:83834"/>
        <dbReference type="EC" id="5.2.1.8"/>
    </reaction>
</comment>
<dbReference type="GO" id="GO:0003755">
    <property type="term" value="F:peptidyl-prolyl cis-trans isomerase activity"/>
    <property type="evidence" value="ECO:0007669"/>
    <property type="project" value="UniProtKB-KW"/>
</dbReference>
<dbReference type="AlphaFoldDB" id="A0A6N9H4I8"/>
<dbReference type="PANTHER" id="PTHR43811:SF19">
    <property type="entry name" value="39 KDA FK506-BINDING NUCLEAR PROTEIN"/>
    <property type="match status" value="1"/>
</dbReference>
<evidence type="ECO:0000256" key="7">
    <source>
        <dbReference type="SAM" id="MobiDB-lite"/>
    </source>
</evidence>
<evidence type="ECO:0000313" key="10">
    <source>
        <dbReference type="Proteomes" id="UP000469215"/>
    </source>
</evidence>
<accession>A0A6N9H4I8</accession>
<dbReference type="PANTHER" id="PTHR43811">
    <property type="entry name" value="FKBP-TYPE PEPTIDYL-PROLYL CIS-TRANS ISOMERASE FKPA"/>
    <property type="match status" value="1"/>
</dbReference>
<dbReference type="FunFam" id="3.10.50.40:FF:000006">
    <property type="entry name" value="Peptidyl-prolyl cis-trans isomerase"/>
    <property type="match status" value="1"/>
</dbReference>
<comment type="caution">
    <text evidence="9">The sequence shown here is derived from an EMBL/GenBank/DDBJ whole genome shotgun (WGS) entry which is preliminary data.</text>
</comment>
<evidence type="ECO:0000256" key="4">
    <source>
        <dbReference type="ARBA" id="ARBA00023110"/>
    </source>
</evidence>
<dbReference type="SUPFAM" id="SSF54534">
    <property type="entry name" value="FKBP-like"/>
    <property type="match status" value="2"/>
</dbReference>
<keyword evidence="10" id="KW-1185">Reference proteome</keyword>
<keyword evidence="4 6" id="KW-0697">Rotamase</keyword>
<proteinExistence type="inferred from homology"/>
<dbReference type="Gene3D" id="3.10.50.40">
    <property type="match status" value="2"/>
</dbReference>
<sequence>MPGGPQLTASGRKSVRRRILAACAVTVLALTGCGGNGDDEGGGETPQASGSQSAAADSLDAVKVTGKPDAKPSVEFPTPLVIAKPAHKTLVTGSGEKLAAGKQVSANITMVSGTTGKVANSTYDQGKPATFPMDKENGISEDLYSALEGQPVGSRIAVAMQGSAQQGEAAQTLVYIIDIVKQENAPKTYTKAEGKAVAPAKGMPKVTRDAKGKPSIAKPQGKAPTSLVSDYVIEGKGAEVKKGQKVSVQYSGWLWTDNTKTFDSSWDKGQPFSFTTGGGEVIAGWDEGVVGKKVGSQILLVVPPDKGYGAQESGSIPANSTLVFVVDILSAAG</sequence>
<feature type="region of interest" description="Disordered" evidence="7">
    <location>
        <begin position="34"/>
        <end position="58"/>
    </location>
</feature>
<evidence type="ECO:0000256" key="3">
    <source>
        <dbReference type="ARBA" id="ARBA00013194"/>
    </source>
</evidence>
<dbReference type="Pfam" id="PF00254">
    <property type="entry name" value="FKBP_C"/>
    <property type="match status" value="1"/>
</dbReference>
<evidence type="ECO:0000259" key="8">
    <source>
        <dbReference type="PROSITE" id="PS50059"/>
    </source>
</evidence>
<evidence type="ECO:0000313" key="9">
    <source>
        <dbReference type="EMBL" id="MYM18930.1"/>
    </source>
</evidence>